<dbReference type="SUPFAM" id="SSF161098">
    <property type="entry name" value="MetI-like"/>
    <property type="match status" value="1"/>
</dbReference>
<keyword evidence="3" id="KW-1003">Cell membrane</keyword>
<comment type="subcellular location">
    <subcellularLocation>
        <location evidence="1 7">Cell membrane</location>
        <topology evidence="1 7">Multi-pass membrane protein</topology>
    </subcellularLocation>
</comment>
<evidence type="ECO:0000313" key="9">
    <source>
        <dbReference type="EMBL" id="BEQ15991.1"/>
    </source>
</evidence>
<evidence type="ECO:0000256" key="2">
    <source>
        <dbReference type="ARBA" id="ARBA00022448"/>
    </source>
</evidence>
<evidence type="ECO:0000256" key="1">
    <source>
        <dbReference type="ARBA" id="ARBA00004651"/>
    </source>
</evidence>
<dbReference type="RefSeq" id="WP_338601207.1">
    <property type="nucleotide sequence ID" value="NZ_AP028679.1"/>
</dbReference>
<sequence>MLKLIVRRLAWLAFTLLGVSFLCFCLSHLSPGETGDMLLRQSGGVTSSESAQRFRQSLGLDDPLLVRYGRWLSHAARLDFGESFATGEPVGREMLRRLPATLKLTVAAFSLMLVLSLVIGVTSGLRPGGIFDHATRMVCTILVALPNYWLGMLLLFLFAVHWKVFSVVGGTGLKDLVLPAITLALGMSAFYGRMVRERLLEVMSQDYIRTAQAKGLPLGVVLYRHALLNAIIPLLNLWGMSFGFLLGGSLLVETIFSWPGVASFAVQAVLSRDYPVTQCYVVFMAVIFTGSNLVVDLLQTLADPKLRRRAVQEGGA</sequence>
<feature type="transmembrane region" description="Helical" evidence="7">
    <location>
        <begin position="176"/>
        <end position="195"/>
    </location>
</feature>
<feature type="transmembrane region" description="Helical" evidence="7">
    <location>
        <begin position="278"/>
        <end position="298"/>
    </location>
</feature>
<comment type="similarity">
    <text evidence="7">Belongs to the binding-protein-dependent transport system permease family.</text>
</comment>
<dbReference type="AlphaFoldDB" id="A0AAU9EFR9"/>
<gene>
    <name evidence="9" type="ORF">FAK_30570</name>
</gene>
<dbReference type="PANTHER" id="PTHR43163">
    <property type="entry name" value="DIPEPTIDE TRANSPORT SYSTEM PERMEASE PROTEIN DPPB-RELATED"/>
    <property type="match status" value="1"/>
</dbReference>
<accession>A0AAU9EFR9</accession>
<keyword evidence="4 7" id="KW-0812">Transmembrane</keyword>
<evidence type="ECO:0000313" key="10">
    <source>
        <dbReference type="Proteomes" id="UP001366166"/>
    </source>
</evidence>
<dbReference type="GO" id="GO:0005886">
    <property type="term" value="C:plasma membrane"/>
    <property type="evidence" value="ECO:0007669"/>
    <property type="project" value="UniProtKB-SubCell"/>
</dbReference>
<evidence type="ECO:0000259" key="8">
    <source>
        <dbReference type="PROSITE" id="PS50928"/>
    </source>
</evidence>
<dbReference type="InterPro" id="IPR035906">
    <property type="entry name" value="MetI-like_sf"/>
</dbReference>
<keyword evidence="10" id="KW-1185">Reference proteome</keyword>
<dbReference type="PANTHER" id="PTHR43163:SF6">
    <property type="entry name" value="DIPEPTIDE TRANSPORT SYSTEM PERMEASE PROTEIN DPPB-RELATED"/>
    <property type="match status" value="1"/>
</dbReference>
<keyword evidence="2 7" id="KW-0813">Transport</keyword>
<dbReference type="Pfam" id="PF00528">
    <property type="entry name" value="BPD_transp_1"/>
    <property type="match status" value="1"/>
</dbReference>
<protein>
    <submittedName>
        <fullName evidence="9">ABC transporter permease</fullName>
    </submittedName>
</protein>
<dbReference type="CDD" id="cd06261">
    <property type="entry name" value="TM_PBP2"/>
    <property type="match status" value="1"/>
</dbReference>
<feature type="transmembrane region" description="Helical" evidence="7">
    <location>
        <begin position="244"/>
        <end position="266"/>
    </location>
</feature>
<evidence type="ECO:0000256" key="3">
    <source>
        <dbReference type="ARBA" id="ARBA00022475"/>
    </source>
</evidence>
<evidence type="ECO:0000256" key="5">
    <source>
        <dbReference type="ARBA" id="ARBA00022989"/>
    </source>
</evidence>
<proteinExistence type="inferred from homology"/>
<name>A0AAU9EFR9_9BACT</name>
<evidence type="ECO:0000256" key="4">
    <source>
        <dbReference type="ARBA" id="ARBA00022692"/>
    </source>
</evidence>
<dbReference type="PROSITE" id="PS50928">
    <property type="entry name" value="ABC_TM1"/>
    <property type="match status" value="1"/>
</dbReference>
<dbReference type="Pfam" id="PF19300">
    <property type="entry name" value="BPD_transp_1_N"/>
    <property type="match status" value="1"/>
</dbReference>
<organism evidence="9 10">
    <name type="scientific">Desulfoferula mesophila</name>
    <dbReference type="NCBI Taxonomy" id="3058419"/>
    <lineage>
        <taxon>Bacteria</taxon>
        <taxon>Pseudomonadati</taxon>
        <taxon>Thermodesulfobacteriota</taxon>
        <taxon>Desulfarculia</taxon>
        <taxon>Desulfarculales</taxon>
        <taxon>Desulfarculaceae</taxon>
        <taxon>Desulfoferula</taxon>
    </lineage>
</organism>
<keyword evidence="5 7" id="KW-1133">Transmembrane helix</keyword>
<dbReference type="InterPro" id="IPR000515">
    <property type="entry name" value="MetI-like"/>
</dbReference>
<dbReference type="Gene3D" id="1.10.3720.10">
    <property type="entry name" value="MetI-like"/>
    <property type="match status" value="1"/>
</dbReference>
<evidence type="ECO:0000256" key="7">
    <source>
        <dbReference type="RuleBase" id="RU363032"/>
    </source>
</evidence>
<dbReference type="GO" id="GO:0071916">
    <property type="term" value="F:dipeptide transmembrane transporter activity"/>
    <property type="evidence" value="ECO:0007669"/>
    <property type="project" value="TreeGrafter"/>
</dbReference>
<reference evidence="10" key="1">
    <citation type="journal article" date="2023" name="Arch. Microbiol.">
        <title>Desulfoferula mesophilus gen. nov. sp. nov., a mesophilic sulfate-reducing bacterium isolated from a brackish lake sediment.</title>
        <authorList>
            <person name="Watanabe T."/>
            <person name="Yabe T."/>
            <person name="Tsuji J.M."/>
            <person name="Fukui M."/>
        </authorList>
    </citation>
    <scope>NUCLEOTIDE SEQUENCE [LARGE SCALE GENOMIC DNA]</scope>
    <source>
        <strain evidence="10">12FAK</strain>
    </source>
</reference>
<dbReference type="KEGG" id="dmp:FAK_30570"/>
<dbReference type="InterPro" id="IPR045621">
    <property type="entry name" value="BPD_transp_1_N"/>
</dbReference>
<dbReference type="Proteomes" id="UP001366166">
    <property type="component" value="Chromosome"/>
</dbReference>
<feature type="transmembrane region" description="Helical" evidence="7">
    <location>
        <begin position="104"/>
        <end position="125"/>
    </location>
</feature>
<feature type="domain" description="ABC transmembrane type-1" evidence="8">
    <location>
        <begin position="98"/>
        <end position="299"/>
    </location>
</feature>
<dbReference type="EMBL" id="AP028679">
    <property type="protein sequence ID" value="BEQ15991.1"/>
    <property type="molecule type" value="Genomic_DNA"/>
</dbReference>
<evidence type="ECO:0000256" key="6">
    <source>
        <dbReference type="ARBA" id="ARBA00023136"/>
    </source>
</evidence>
<feature type="transmembrane region" description="Helical" evidence="7">
    <location>
        <begin position="137"/>
        <end position="164"/>
    </location>
</feature>
<keyword evidence="6 7" id="KW-0472">Membrane</keyword>